<evidence type="ECO:0000259" key="2">
    <source>
        <dbReference type="Pfam" id="PF07883"/>
    </source>
</evidence>
<comment type="caution">
    <text evidence="3">The sequence shown here is derived from an EMBL/GenBank/DDBJ whole genome shotgun (WGS) entry which is preliminary data.</text>
</comment>
<dbReference type="InterPro" id="IPR014710">
    <property type="entry name" value="RmlC-like_jellyroll"/>
</dbReference>
<feature type="domain" description="Cupin type-2" evidence="2">
    <location>
        <begin position="60"/>
        <end position="112"/>
    </location>
</feature>
<evidence type="ECO:0000313" key="4">
    <source>
        <dbReference type="Proteomes" id="UP001428817"/>
    </source>
</evidence>
<keyword evidence="4" id="KW-1185">Reference proteome</keyword>
<accession>A0ABP9QQ49</accession>
<dbReference type="RefSeq" id="WP_185064965.1">
    <property type="nucleotide sequence ID" value="NZ_BAABJP010000031.1"/>
</dbReference>
<dbReference type="Proteomes" id="UP001428817">
    <property type="component" value="Unassembled WGS sequence"/>
</dbReference>
<name>A0ABP9QQ49_9PSEU</name>
<evidence type="ECO:0000256" key="1">
    <source>
        <dbReference type="SAM" id="MobiDB-lite"/>
    </source>
</evidence>
<dbReference type="Pfam" id="PF07883">
    <property type="entry name" value="Cupin_2"/>
    <property type="match status" value="1"/>
</dbReference>
<evidence type="ECO:0000313" key="3">
    <source>
        <dbReference type="EMBL" id="GAA5165739.1"/>
    </source>
</evidence>
<proteinExistence type="predicted"/>
<dbReference type="InterPro" id="IPR013096">
    <property type="entry name" value="Cupin_2"/>
</dbReference>
<dbReference type="Gene3D" id="2.60.120.10">
    <property type="entry name" value="Jelly Rolls"/>
    <property type="match status" value="1"/>
</dbReference>
<dbReference type="SUPFAM" id="SSF51182">
    <property type="entry name" value="RmlC-like cupins"/>
    <property type="match status" value="1"/>
</dbReference>
<feature type="region of interest" description="Disordered" evidence="1">
    <location>
        <begin position="120"/>
        <end position="139"/>
    </location>
</feature>
<reference evidence="4" key="1">
    <citation type="journal article" date="2019" name="Int. J. Syst. Evol. Microbiol.">
        <title>The Global Catalogue of Microorganisms (GCM) 10K type strain sequencing project: providing services to taxonomists for standard genome sequencing and annotation.</title>
        <authorList>
            <consortium name="The Broad Institute Genomics Platform"/>
            <consortium name="The Broad Institute Genome Sequencing Center for Infectious Disease"/>
            <person name="Wu L."/>
            <person name="Ma J."/>
        </authorList>
    </citation>
    <scope>NUCLEOTIDE SEQUENCE [LARGE SCALE GENOMIC DNA]</scope>
    <source>
        <strain evidence="4">JCM 18303</strain>
    </source>
</reference>
<sequence>MSNVIDLDSSYFHLRDTRAETMPGGAAFWARLAGGDLELSGWLVATFDFPDRGDLDGGHSEVHPNGDELLICLAGSMTAVLEHPDGEERMEFAAGQVCFIPAGTWHRVAPNEAGRMLSLTFGDGTEHRPTRPAAVGAGR</sequence>
<gene>
    <name evidence="3" type="ORF">GCM10023321_56140</name>
</gene>
<protein>
    <recommendedName>
        <fullName evidence="2">Cupin type-2 domain-containing protein</fullName>
    </recommendedName>
</protein>
<organism evidence="3 4">
    <name type="scientific">Pseudonocardia eucalypti</name>
    <dbReference type="NCBI Taxonomy" id="648755"/>
    <lineage>
        <taxon>Bacteria</taxon>
        <taxon>Bacillati</taxon>
        <taxon>Actinomycetota</taxon>
        <taxon>Actinomycetes</taxon>
        <taxon>Pseudonocardiales</taxon>
        <taxon>Pseudonocardiaceae</taxon>
        <taxon>Pseudonocardia</taxon>
    </lineage>
</organism>
<dbReference type="InterPro" id="IPR011051">
    <property type="entry name" value="RmlC_Cupin_sf"/>
</dbReference>
<dbReference type="EMBL" id="BAABJP010000031">
    <property type="protein sequence ID" value="GAA5165739.1"/>
    <property type="molecule type" value="Genomic_DNA"/>
</dbReference>